<comment type="similarity">
    <text evidence="1">Belongs to the Gfa family.</text>
</comment>
<name>A0AAU9JY89_9CILI</name>
<keyword evidence="3" id="KW-0862">Zinc</keyword>
<dbReference type="GO" id="GO:0046872">
    <property type="term" value="F:metal ion binding"/>
    <property type="evidence" value="ECO:0007669"/>
    <property type="project" value="UniProtKB-KW"/>
</dbReference>
<dbReference type="PROSITE" id="PS51891">
    <property type="entry name" value="CENP_V_GFA"/>
    <property type="match status" value="1"/>
</dbReference>
<comment type="caution">
    <text evidence="5">The sequence shown here is derived from an EMBL/GenBank/DDBJ whole genome shotgun (WGS) entry which is preliminary data.</text>
</comment>
<proteinExistence type="inferred from homology"/>
<organism evidence="5 6">
    <name type="scientific">Blepharisma stoltei</name>
    <dbReference type="NCBI Taxonomy" id="1481888"/>
    <lineage>
        <taxon>Eukaryota</taxon>
        <taxon>Sar</taxon>
        <taxon>Alveolata</taxon>
        <taxon>Ciliophora</taxon>
        <taxon>Postciliodesmatophora</taxon>
        <taxon>Heterotrichea</taxon>
        <taxon>Heterotrichida</taxon>
        <taxon>Blepharismidae</taxon>
        <taxon>Blepharisma</taxon>
    </lineage>
</organism>
<keyword evidence="6" id="KW-1185">Reference proteome</keyword>
<evidence type="ECO:0000259" key="4">
    <source>
        <dbReference type="PROSITE" id="PS51891"/>
    </source>
</evidence>
<protein>
    <recommendedName>
        <fullName evidence="4">CENP-V/GFA domain-containing protein</fullName>
    </recommendedName>
</protein>
<dbReference type="InterPro" id="IPR011057">
    <property type="entry name" value="Mss4-like_sf"/>
</dbReference>
<accession>A0AAU9JY89</accession>
<dbReference type="Gene3D" id="2.170.150.70">
    <property type="match status" value="1"/>
</dbReference>
<sequence length="136" mass="15657">MVVYTGSCHCHAVTFEVEAPSDLVVWRCDCSICVMKQNHHFIVPEAAMHILTGEDVLTEYRFNTNVARHLFCKICGVESFYRPRSNPDGYGINIYCIDKTPSTSIIWQTFEGSNWEEFYKTADIQKYSRVNDSNTL</sequence>
<feature type="domain" description="CENP-V/GFA" evidence="4">
    <location>
        <begin position="4"/>
        <end position="116"/>
    </location>
</feature>
<dbReference type="SUPFAM" id="SSF51316">
    <property type="entry name" value="Mss4-like"/>
    <property type="match status" value="1"/>
</dbReference>
<keyword evidence="2" id="KW-0479">Metal-binding</keyword>
<evidence type="ECO:0000313" key="6">
    <source>
        <dbReference type="Proteomes" id="UP001162131"/>
    </source>
</evidence>
<evidence type="ECO:0000313" key="5">
    <source>
        <dbReference type="EMBL" id="CAG9325891.1"/>
    </source>
</evidence>
<dbReference type="EMBL" id="CAJZBQ010000039">
    <property type="protein sequence ID" value="CAG9325891.1"/>
    <property type="molecule type" value="Genomic_DNA"/>
</dbReference>
<dbReference type="Proteomes" id="UP001162131">
    <property type="component" value="Unassembled WGS sequence"/>
</dbReference>
<gene>
    <name evidence="5" type="ORF">BSTOLATCC_MIC39674</name>
</gene>
<dbReference type="PANTHER" id="PTHR28620">
    <property type="entry name" value="CENTROMERE PROTEIN V"/>
    <property type="match status" value="1"/>
</dbReference>
<dbReference type="InterPro" id="IPR052355">
    <property type="entry name" value="CENP-V-like"/>
</dbReference>
<evidence type="ECO:0000256" key="1">
    <source>
        <dbReference type="ARBA" id="ARBA00005495"/>
    </source>
</evidence>
<dbReference type="AlphaFoldDB" id="A0AAU9JY89"/>
<dbReference type="Pfam" id="PF04828">
    <property type="entry name" value="GFA"/>
    <property type="match status" value="1"/>
</dbReference>
<evidence type="ECO:0000256" key="3">
    <source>
        <dbReference type="ARBA" id="ARBA00022833"/>
    </source>
</evidence>
<reference evidence="5" key="1">
    <citation type="submission" date="2021-09" db="EMBL/GenBank/DDBJ databases">
        <authorList>
            <consortium name="AG Swart"/>
            <person name="Singh M."/>
            <person name="Singh A."/>
            <person name="Seah K."/>
            <person name="Emmerich C."/>
        </authorList>
    </citation>
    <scope>NUCLEOTIDE SEQUENCE</scope>
    <source>
        <strain evidence="5">ATCC30299</strain>
    </source>
</reference>
<dbReference type="GO" id="GO:0016846">
    <property type="term" value="F:carbon-sulfur lyase activity"/>
    <property type="evidence" value="ECO:0007669"/>
    <property type="project" value="InterPro"/>
</dbReference>
<dbReference type="PANTHER" id="PTHR28620:SF1">
    <property type="entry name" value="CENP-V_GFA DOMAIN-CONTAINING PROTEIN"/>
    <property type="match status" value="1"/>
</dbReference>
<evidence type="ECO:0000256" key="2">
    <source>
        <dbReference type="ARBA" id="ARBA00022723"/>
    </source>
</evidence>
<dbReference type="InterPro" id="IPR006913">
    <property type="entry name" value="CENP-V/GFA"/>
</dbReference>